<name>A0ABP9FXH1_9SPHI</name>
<keyword evidence="3" id="KW-1185">Reference proteome</keyword>
<evidence type="ECO:0000256" key="1">
    <source>
        <dbReference type="SAM" id="Phobius"/>
    </source>
</evidence>
<dbReference type="EMBL" id="BAABJI010000002">
    <property type="protein sequence ID" value="GAA4920723.1"/>
    <property type="molecule type" value="Genomic_DNA"/>
</dbReference>
<evidence type="ECO:0000313" key="3">
    <source>
        <dbReference type="Proteomes" id="UP001501436"/>
    </source>
</evidence>
<accession>A0ABP9FXH1</accession>
<dbReference type="Pfam" id="PF07949">
    <property type="entry name" value="YbbR"/>
    <property type="match status" value="1"/>
</dbReference>
<dbReference type="PANTHER" id="PTHR37804">
    <property type="entry name" value="CDAA REGULATORY PROTEIN CDAR"/>
    <property type="match status" value="1"/>
</dbReference>
<keyword evidence="1" id="KW-0472">Membrane</keyword>
<dbReference type="Gene3D" id="2.170.120.30">
    <property type="match status" value="1"/>
</dbReference>
<dbReference type="InterPro" id="IPR053154">
    <property type="entry name" value="c-di-AMP_regulator"/>
</dbReference>
<comment type="caution">
    <text evidence="2">The sequence shown here is derived from an EMBL/GenBank/DDBJ whole genome shotgun (WGS) entry which is preliminary data.</text>
</comment>
<evidence type="ECO:0008006" key="4">
    <source>
        <dbReference type="Google" id="ProtNLM"/>
    </source>
</evidence>
<keyword evidence="1" id="KW-1133">Transmembrane helix</keyword>
<dbReference type="Proteomes" id="UP001501436">
    <property type="component" value="Unassembled WGS sequence"/>
</dbReference>
<sequence length="315" mass="36041">MPIIKLSPAERRRLTAFTTCIILAVVAWVFAVLSTPHNFTVPKVIVFKNAPQRRAFHSLQSDTVNATVQGNGWQMLFSRFNDDESQLTVDLHTLDQRDYVVLGSQMRRINAAQPQNRQIIGFDPDTLYFDFSSRRVKKVPVELITSIDYKKQFAQSGDIVLKPDYVTISGPSELISRITSWNTDTLQLDNVSEPVSKQLKMQSVKEVNMTVYPKTIQVKIPVDEFTEKTLDIPVKVINNPHYYNVKVLPQKVKVTFMTSLTDYPDMDDAFFEATADLSLWEQKGYHALPVKIKRTPPYCRIVKIEPAVVDFIIKK</sequence>
<protein>
    <recommendedName>
        <fullName evidence="4">YbbR-like protein</fullName>
    </recommendedName>
</protein>
<dbReference type="Gene3D" id="2.170.120.40">
    <property type="entry name" value="YbbR-like domain"/>
    <property type="match status" value="1"/>
</dbReference>
<feature type="transmembrane region" description="Helical" evidence="1">
    <location>
        <begin position="14"/>
        <end position="33"/>
    </location>
</feature>
<organism evidence="2 3">
    <name type="scientific">Mucilaginibacter defluvii</name>
    <dbReference type="NCBI Taxonomy" id="1196019"/>
    <lineage>
        <taxon>Bacteria</taxon>
        <taxon>Pseudomonadati</taxon>
        <taxon>Bacteroidota</taxon>
        <taxon>Sphingobacteriia</taxon>
        <taxon>Sphingobacteriales</taxon>
        <taxon>Sphingobacteriaceae</taxon>
        <taxon>Mucilaginibacter</taxon>
    </lineage>
</organism>
<keyword evidence="1" id="KW-0812">Transmembrane</keyword>
<reference evidence="3" key="1">
    <citation type="journal article" date="2019" name="Int. J. Syst. Evol. Microbiol.">
        <title>The Global Catalogue of Microorganisms (GCM) 10K type strain sequencing project: providing services to taxonomists for standard genome sequencing and annotation.</title>
        <authorList>
            <consortium name="The Broad Institute Genomics Platform"/>
            <consortium name="The Broad Institute Genome Sequencing Center for Infectious Disease"/>
            <person name="Wu L."/>
            <person name="Ma J."/>
        </authorList>
    </citation>
    <scope>NUCLEOTIDE SEQUENCE [LARGE SCALE GENOMIC DNA]</scope>
    <source>
        <strain evidence="3">JCM 18283</strain>
    </source>
</reference>
<dbReference type="PANTHER" id="PTHR37804:SF1">
    <property type="entry name" value="CDAA REGULATORY PROTEIN CDAR"/>
    <property type="match status" value="1"/>
</dbReference>
<evidence type="ECO:0000313" key="2">
    <source>
        <dbReference type="EMBL" id="GAA4920723.1"/>
    </source>
</evidence>
<proteinExistence type="predicted"/>
<dbReference type="InterPro" id="IPR012505">
    <property type="entry name" value="YbbR"/>
</dbReference>
<dbReference type="RefSeq" id="WP_345331610.1">
    <property type="nucleotide sequence ID" value="NZ_BAABJI010000002.1"/>
</dbReference>
<gene>
    <name evidence="2" type="ORF">GCM10023313_25630</name>
</gene>